<protein>
    <submittedName>
        <fullName evidence="1">Uncharacterized protein</fullName>
    </submittedName>
</protein>
<name>A0A9Q1DMS6_CONCO</name>
<dbReference type="Proteomes" id="UP001152803">
    <property type="component" value="Unassembled WGS sequence"/>
</dbReference>
<accession>A0A9Q1DMS6</accession>
<gene>
    <name evidence="1" type="ORF">COCON_G00071790</name>
</gene>
<comment type="caution">
    <text evidence="1">The sequence shown here is derived from an EMBL/GenBank/DDBJ whole genome shotgun (WGS) entry which is preliminary data.</text>
</comment>
<keyword evidence="2" id="KW-1185">Reference proteome</keyword>
<proteinExistence type="predicted"/>
<dbReference type="AlphaFoldDB" id="A0A9Q1DMS6"/>
<reference evidence="1" key="1">
    <citation type="journal article" date="2023" name="Science">
        <title>Genome structures resolve the early diversification of teleost fishes.</title>
        <authorList>
            <person name="Parey E."/>
            <person name="Louis A."/>
            <person name="Montfort J."/>
            <person name="Bouchez O."/>
            <person name="Roques C."/>
            <person name="Iampietro C."/>
            <person name="Lluch J."/>
            <person name="Castinel A."/>
            <person name="Donnadieu C."/>
            <person name="Desvignes T."/>
            <person name="Floi Bucao C."/>
            <person name="Jouanno E."/>
            <person name="Wen M."/>
            <person name="Mejri S."/>
            <person name="Dirks R."/>
            <person name="Jansen H."/>
            <person name="Henkel C."/>
            <person name="Chen W.J."/>
            <person name="Zahm M."/>
            <person name="Cabau C."/>
            <person name="Klopp C."/>
            <person name="Thompson A.W."/>
            <person name="Robinson-Rechavi M."/>
            <person name="Braasch I."/>
            <person name="Lecointre G."/>
            <person name="Bobe J."/>
            <person name="Postlethwait J.H."/>
            <person name="Berthelot C."/>
            <person name="Roest Crollius H."/>
            <person name="Guiguen Y."/>
        </authorList>
    </citation>
    <scope>NUCLEOTIDE SEQUENCE</scope>
    <source>
        <strain evidence="1">Concon-B</strain>
    </source>
</reference>
<organism evidence="1 2">
    <name type="scientific">Conger conger</name>
    <name type="common">Conger eel</name>
    <name type="synonym">Muraena conger</name>
    <dbReference type="NCBI Taxonomy" id="82655"/>
    <lineage>
        <taxon>Eukaryota</taxon>
        <taxon>Metazoa</taxon>
        <taxon>Chordata</taxon>
        <taxon>Craniata</taxon>
        <taxon>Vertebrata</taxon>
        <taxon>Euteleostomi</taxon>
        <taxon>Actinopterygii</taxon>
        <taxon>Neopterygii</taxon>
        <taxon>Teleostei</taxon>
        <taxon>Anguilliformes</taxon>
        <taxon>Congridae</taxon>
        <taxon>Conger</taxon>
    </lineage>
</organism>
<evidence type="ECO:0000313" key="2">
    <source>
        <dbReference type="Proteomes" id="UP001152803"/>
    </source>
</evidence>
<dbReference type="EMBL" id="JAFJMO010000005">
    <property type="protein sequence ID" value="KAJ8275427.1"/>
    <property type="molecule type" value="Genomic_DNA"/>
</dbReference>
<evidence type="ECO:0000313" key="1">
    <source>
        <dbReference type="EMBL" id="KAJ8275427.1"/>
    </source>
</evidence>
<sequence length="93" mass="9820">MAAVHHPGGCYTLVVAEESSPSSVHRPPLPQADAPPTQNQLRPCVCVCVCVYAGVCVCVCVCVCQTLGLTRLMTDLKPESSAASANRRGRQHS</sequence>